<name>A0A8H6MRA7_9PEZI</name>
<reference evidence="1" key="1">
    <citation type="journal article" date="2020" name="Phytopathology">
        <title>Genome Sequence Resources of Colletotrichum truncatum, C. plurivorum, C. musicola, and C. sojae: Four Species Pathogenic to Soybean (Glycine max).</title>
        <authorList>
            <person name="Rogerio F."/>
            <person name="Boufleur T.R."/>
            <person name="Ciampi-Guillardi M."/>
            <person name="Sukno S.A."/>
            <person name="Thon M.R."/>
            <person name="Massola Junior N.S."/>
            <person name="Baroncelli R."/>
        </authorList>
    </citation>
    <scope>NUCLEOTIDE SEQUENCE</scope>
    <source>
        <strain evidence="1">LFN0074</strain>
    </source>
</reference>
<dbReference type="AlphaFoldDB" id="A0A8H6MRA7"/>
<proteinExistence type="predicted"/>
<sequence length="39" mass="4377">MALTAPRAWAELKARLLREIEEEDEAAAEALTKQQPQPT</sequence>
<comment type="caution">
    <text evidence="1">The sequence shown here is derived from an EMBL/GenBank/DDBJ whole genome shotgun (WGS) entry which is preliminary data.</text>
</comment>
<gene>
    <name evidence="1" type="ORF">CMUS01_14620</name>
</gene>
<evidence type="ECO:0000313" key="1">
    <source>
        <dbReference type="EMBL" id="KAF6805413.1"/>
    </source>
</evidence>
<organism evidence="1 2">
    <name type="scientific">Colletotrichum musicola</name>
    <dbReference type="NCBI Taxonomy" id="2175873"/>
    <lineage>
        <taxon>Eukaryota</taxon>
        <taxon>Fungi</taxon>
        <taxon>Dikarya</taxon>
        <taxon>Ascomycota</taxon>
        <taxon>Pezizomycotina</taxon>
        <taxon>Sordariomycetes</taxon>
        <taxon>Hypocreomycetidae</taxon>
        <taxon>Glomerellales</taxon>
        <taxon>Glomerellaceae</taxon>
        <taxon>Colletotrichum</taxon>
        <taxon>Colletotrichum orchidearum species complex</taxon>
    </lineage>
</organism>
<evidence type="ECO:0000313" key="2">
    <source>
        <dbReference type="Proteomes" id="UP000639643"/>
    </source>
</evidence>
<dbReference type="Proteomes" id="UP000639643">
    <property type="component" value="Unassembled WGS sequence"/>
</dbReference>
<protein>
    <submittedName>
        <fullName evidence="1">SNF2 family domain-containing protein</fullName>
    </submittedName>
</protein>
<keyword evidence="2" id="KW-1185">Reference proteome</keyword>
<dbReference type="EMBL" id="WIGM01001079">
    <property type="protein sequence ID" value="KAF6805413.1"/>
    <property type="molecule type" value="Genomic_DNA"/>
</dbReference>
<accession>A0A8H6MRA7</accession>